<keyword evidence="6" id="KW-0645">Protease</keyword>
<dbReference type="EMBL" id="JAFBDT010000014">
    <property type="protein sequence ID" value="MBM7562246.1"/>
    <property type="molecule type" value="Genomic_DNA"/>
</dbReference>
<keyword evidence="9" id="KW-0482">Metalloprotease</keyword>
<dbReference type="Gene3D" id="3.40.1830.10">
    <property type="entry name" value="Thermophilic metalloprotease (M29)"/>
    <property type="match status" value="1"/>
</dbReference>
<evidence type="ECO:0000256" key="1">
    <source>
        <dbReference type="ARBA" id="ARBA00001941"/>
    </source>
</evidence>
<proteinExistence type="inferred from homology"/>
<evidence type="ECO:0000256" key="6">
    <source>
        <dbReference type="ARBA" id="ARBA00022670"/>
    </source>
</evidence>
<comment type="cofactor">
    <cofactor evidence="3">
        <name>Zn(2+)</name>
        <dbReference type="ChEBI" id="CHEBI:29105"/>
    </cofactor>
</comment>
<evidence type="ECO:0000256" key="8">
    <source>
        <dbReference type="ARBA" id="ARBA00022801"/>
    </source>
</evidence>
<evidence type="ECO:0000256" key="2">
    <source>
        <dbReference type="ARBA" id="ARBA00001946"/>
    </source>
</evidence>
<evidence type="ECO:0000256" key="7">
    <source>
        <dbReference type="ARBA" id="ARBA00022723"/>
    </source>
</evidence>
<comment type="cofactor">
    <cofactor evidence="1">
        <name>Co(2+)</name>
        <dbReference type="ChEBI" id="CHEBI:48828"/>
    </cofactor>
</comment>
<dbReference type="PANTHER" id="PTHR34448">
    <property type="entry name" value="AMINOPEPTIDASE"/>
    <property type="match status" value="1"/>
</dbReference>
<protein>
    <submittedName>
        <fullName evidence="10">Aminopeptidase</fullName>
        <ecNumber evidence="10">3.4.11.-</ecNumber>
    </submittedName>
</protein>
<evidence type="ECO:0000313" key="11">
    <source>
        <dbReference type="Proteomes" id="UP000767854"/>
    </source>
</evidence>
<comment type="similarity">
    <text evidence="4">Belongs to the peptidase M29 family.</text>
</comment>
<dbReference type="EC" id="3.4.11.-" evidence="10"/>
<gene>
    <name evidence="10" type="ORF">JOC49_001789</name>
</gene>
<dbReference type="SUPFAM" id="SSF144052">
    <property type="entry name" value="Thermophilic metalloprotease-like"/>
    <property type="match status" value="1"/>
</dbReference>
<name>A0ABS2MS67_9FIRM</name>
<keyword evidence="11" id="KW-1185">Reference proteome</keyword>
<evidence type="ECO:0000256" key="9">
    <source>
        <dbReference type="ARBA" id="ARBA00023049"/>
    </source>
</evidence>
<dbReference type="Pfam" id="PF02073">
    <property type="entry name" value="Peptidase_M29"/>
    <property type="match status" value="1"/>
</dbReference>
<comment type="caution">
    <text evidence="10">The sequence shown here is derived from an EMBL/GenBank/DDBJ whole genome shotgun (WGS) entry which is preliminary data.</text>
</comment>
<evidence type="ECO:0000256" key="5">
    <source>
        <dbReference type="ARBA" id="ARBA00022438"/>
    </source>
</evidence>
<evidence type="ECO:0000256" key="3">
    <source>
        <dbReference type="ARBA" id="ARBA00001947"/>
    </source>
</evidence>
<keyword evidence="7" id="KW-0479">Metal-binding</keyword>
<accession>A0ABS2MS67</accession>
<dbReference type="InterPro" id="IPR052170">
    <property type="entry name" value="M29_Exopeptidase"/>
</dbReference>
<dbReference type="GO" id="GO:0004177">
    <property type="term" value="F:aminopeptidase activity"/>
    <property type="evidence" value="ECO:0007669"/>
    <property type="project" value="UniProtKB-KW"/>
</dbReference>
<dbReference type="RefSeq" id="WP_204664472.1">
    <property type="nucleotide sequence ID" value="NZ_JAFBDT010000014.1"/>
</dbReference>
<keyword evidence="5 10" id="KW-0031">Aminopeptidase</keyword>
<sequence length="409" mass="45528">MNRINLEKYATLLVKTGINLKKGQILVIRTPIECAEFARIVSEVAFKAGAGDVAFMWSDEIAAKIRYLYGPDEIFDTFPSWQKEFFLSYARKDAAFLSISASNPEAMKGVNPERMQRYSRVSSEAIAEYRKRMMNNENVWCVASVPTEAWAKKVFPNVGSEAAVSKLWDAILSATRVYESNPVEAWEIHKENLKGNVAKLNNFKLKKLHFTNSLGTDLHIELPEGHLWMGGSDFTPDGHEFIANMPTEEVFTAPLKTGVNGKVVASMPLNFNGSLIRNFELEFKNGAVVSYRAEEGEEQLKMLIETDEGSKFLGEVALVPYDSPISNTGILFYNTLFDENAACHLALGEAYPVCVEGGEHMDADTLDAHGINRSITHEDFMIGTADLSVKGIDGQGREILIFKEGNFVI</sequence>
<dbReference type="PANTHER" id="PTHR34448:SF3">
    <property type="entry name" value="AMINOPEPTIDASE AMPS"/>
    <property type="match status" value="1"/>
</dbReference>
<comment type="cofactor">
    <cofactor evidence="2">
        <name>Mg(2+)</name>
        <dbReference type="ChEBI" id="CHEBI:18420"/>
    </cofactor>
</comment>
<organism evidence="10 11">
    <name type="scientific">Fusibacter tunisiensis</name>
    <dbReference type="NCBI Taxonomy" id="1008308"/>
    <lineage>
        <taxon>Bacteria</taxon>
        <taxon>Bacillati</taxon>
        <taxon>Bacillota</taxon>
        <taxon>Clostridia</taxon>
        <taxon>Eubacteriales</taxon>
        <taxon>Eubacteriales Family XII. Incertae Sedis</taxon>
        <taxon>Fusibacter</taxon>
    </lineage>
</organism>
<dbReference type="InterPro" id="IPR035097">
    <property type="entry name" value="M29_N-terminal"/>
</dbReference>
<dbReference type="InterPro" id="IPR000787">
    <property type="entry name" value="Peptidase_M29"/>
</dbReference>
<reference evidence="10 11" key="1">
    <citation type="submission" date="2021-01" db="EMBL/GenBank/DDBJ databases">
        <title>Genomic Encyclopedia of Type Strains, Phase IV (KMG-IV): sequencing the most valuable type-strain genomes for metagenomic binning, comparative biology and taxonomic classification.</title>
        <authorList>
            <person name="Goeker M."/>
        </authorList>
    </citation>
    <scope>NUCLEOTIDE SEQUENCE [LARGE SCALE GENOMIC DNA]</scope>
    <source>
        <strain evidence="10 11">DSM 24436</strain>
    </source>
</reference>
<keyword evidence="8 10" id="KW-0378">Hydrolase</keyword>
<evidence type="ECO:0000313" key="10">
    <source>
        <dbReference type="EMBL" id="MBM7562246.1"/>
    </source>
</evidence>
<dbReference type="PRINTS" id="PR00919">
    <property type="entry name" value="THERMOPTASE"/>
</dbReference>
<dbReference type="Proteomes" id="UP000767854">
    <property type="component" value="Unassembled WGS sequence"/>
</dbReference>
<evidence type="ECO:0000256" key="4">
    <source>
        <dbReference type="ARBA" id="ARBA00008236"/>
    </source>
</evidence>